<dbReference type="OMA" id="HRNMNAG"/>
<evidence type="ECO:0000313" key="3">
    <source>
        <dbReference type="EMBL" id="ACN40762.1"/>
    </source>
</evidence>
<dbReference type="PANTHER" id="PTHR35286:SF1">
    <property type="entry name" value="EXPRESSED PROTEIN"/>
    <property type="match status" value="1"/>
</dbReference>
<dbReference type="PANTHER" id="PTHR35286">
    <property type="entry name" value="EXPRESSED PROTEIN"/>
    <property type="match status" value="1"/>
</dbReference>
<dbReference type="EMBL" id="EF083104">
    <property type="protein sequence ID" value="ABK22455.1"/>
    <property type="molecule type" value="mRNA"/>
</dbReference>
<dbReference type="EMBL" id="BT071296">
    <property type="protein sequence ID" value="ACN40762.1"/>
    <property type="molecule type" value="mRNA"/>
</dbReference>
<organism evidence="1">
    <name type="scientific">Picea sitchensis</name>
    <name type="common">Sitka spruce</name>
    <name type="synonym">Pinus sitchensis</name>
    <dbReference type="NCBI Taxonomy" id="3332"/>
    <lineage>
        <taxon>Eukaryota</taxon>
        <taxon>Viridiplantae</taxon>
        <taxon>Streptophyta</taxon>
        <taxon>Embryophyta</taxon>
        <taxon>Tracheophyta</taxon>
        <taxon>Spermatophyta</taxon>
        <taxon>Pinopsida</taxon>
        <taxon>Pinidae</taxon>
        <taxon>Conifers I</taxon>
        <taxon>Pinales</taxon>
        <taxon>Pinaceae</taxon>
        <taxon>Picea</taxon>
    </lineage>
</organism>
<evidence type="ECO:0000313" key="1">
    <source>
        <dbReference type="EMBL" id="ABK22455.1"/>
    </source>
</evidence>
<sequence>MSKSSPKSPLDASRLSSMMERLGVRPPYLDTDALISNACDKVIEDECKSKIAKETAKLEQKIVRMILSGKGDELKPNSCQSVEVGGHHICVASTEKVESGYRVWQWHGHIMLYDEEKGFRLEYIYGNYFQRLEAVDDNVEAEKDAENSVLRELMEKADEVNARILCRNINLASKR</sequence>
<dbReference type="EMBL" id="EF084187">
    <property type="protein sequence ID" value="ABK23513.1"/>
    <property type="molecule type" value="mRNA"/>
</dbReference>
<reference evidence="1" key="1">
    <citation type="journal article" date="2008" name="BMC Genomics">
        <title>A conifer genomics resource of 200,000 spruce (Picea spp.) ESTs and 6,464 high-quality, sequence-finished full-length cDNAs for Sitka spruce (Picea sitchensis).</title>
        <authorList>
            <person name="Ralph S.G."/>
            <person name="Chun H.J."/>
            <person name="Kolosova N."/>
            <person name="Cooper D."/>
            <person name="Oddy C."/>
            <person name="Ritland C.E."/>
            <person name="Kirkpatrick R."/>
            <person name="Moore R."/>
            <person name="Barber S."/>
            <person name="Holt R.A."/>
            <person name="Jones S.J."/>
            <person name="Marra M.A."/>
            <person name="Douglas C.J."/>
            <person name="Ritland K."/>
            <person name="Bohlmann J."/>
        </authorList>
    </citation>
    <scope>NUCLEOTIDE SEQUENCE</scope>
    <source>
        <tissue evidence="2">Bark</tissue>
        <tissue evidence="1">Green portion of the leader tissue</tissue>
    </source>
</reference>
<name>A9NP94_PICSI</name>
<dbReference type="EMBL" id="EF083326">
    <property type="protein sequence ID" value="ABK22675.1"/>
    <property type="molecule type" value="mRNA"/>
</dbReference>
<reference evidence="3" key="2">
    <citation type="submission" date="2009-02" db="EMBL/GenBank/DDBJ databases">
        <title>Full length sequence-verified cDNA sequences from Sitka spruce (Picea sitchensis).</title>
        <authorList>
            <person name="Reid K.E."/>
            <person name="Liao N."/>
            <person name="Ralph S."/>
            <person name="Kolosova N."/>
            <person name="Oddy C."/>
            <person name="Moore R."/>
            <person name="Mayo M."/>
            <person name="Wagner S."/>
            <person name="King J."/>
            <person name="Yanchuk A."/>
            <person name="Holt R."/>
            <person name="Jones S."/>
            <person name="Marra M."/>
            <person name="Ritland C.E."/>
            <person name="Ritland K."/>
            <person name="Bohlmann J."/>
        </authorList>
    </citation>
    <scope>NUCLEOTIDE SEQUENCE</scope>
    <source>
        <tissue evidence="3">Bark</tissue>
    </source>
</reference>
<protein>
    <submittedName>
        <fullName evidence="1">Uncharacterized protein</fullName>
    </submittedName>
</protein>
<dbReference type="AlphaFoldDB" id="A9NP94"/>
<proteinExistence type="evidence at transcript level"/>
<evidence type="ECO:0000313" key="2">
    <source>
        <dbReference type="EMBL" id="ABK22675.1"/>
    </source>
</evidence>
<accession>A9NP94</accession>